<keyword evidence="2" id="KW-0677">Repeat</keyword>
<evidence type="ECO:0000313" key="7">
    <source>
        <dbReference type="EMBL" id="KAA0188190.1"/>
    </source>
</evidence>
<reference evidence="7" key="1">
    <citation type="submission" date="2019-05" db="EMBL/GenBank/DDBJ databases">
        <title>Annotation for the trematode Fasciolopsis buski.</title>
        <authorList>
            <person name="Choi Y.-J."/>
        </authorList>
    </citation>
    <scope>NUCLEOTIDE SEQUENCE</scope>
    <source>
        <strain evidence="7">HT</strain>
        <tissue evidence="7">Whole worm</tissue>
    </source>
</reference>
<dbReference type="Gene3D" id="2.30.29.30">
    <property type="entry name" value="Pleckstrin-homology domain (PH domain)/Phosphotyrosine-binding domain (PTB)"/>
    <property type="match status" value="1"/>
</dbReference>
<name>A0A8E0RPS2_9TREM</name>
<dbReference type="InterPro" id="IPR011993">
    <property type="entry name" value="PH-like_dom_sf"/>
</dbReference>
<dbReference type="SUPFAM" id="SSF52047">
    <property type="entry name" value="RNI-like"/>
    <property type="match status" value="1"/>
</dbReference>
<dbReference type="PRINTS" id="PR00597">
    <property type="entry name" value="GELSOLIN"/>
</dbReference>
<dbReference type="GO" id="GO:0005634">
    <property type="term" value="C:nucleus"/>
    <property type="evidence" value="ECO:0007669"/>
    <property type="project" value="TreeGrafter"/>
</dbReference>
<feature type="domain" description="PH" evidence="5">
    <location>
        <begin position="726"/>
        <end position="906"/>
    </location>
</feature>
<dbReference type="InterPro" id="IPR035899">
    <property type="entry name" value="DBL_dom_sf"/>
</dbReference>
<dbReference type="SMART" id="SM00233">
    <property type="entry name" value="PH"/>
    <property type="match status" value="1"/>
</dbReference>
<evidence type="ECO:0000256" key="4">
    <source>
        <dbReference type="SAM" id="MobiDB-lite"/>
    </source>
</evidence>
<dbReference type="SMART" id="SM00364">
    <property type="entry name" value="LRR_BAC"/>
    <property type="match status" value="4"/>
</dbReference>
<dbReference type="GO" id="GO:0051014">
    <property type="term" value="P:actin filament severing"/>
    <property type="evidence" value="ECO:0007669"/>
    <property type="project" value="TreeGrafter"/>
</dbReference>
<dbReference type="GO" id="GO:0008154">
    <property type="term" value="P:actin polymerization or depolymerization"/>
    <property type="evidence" value="ECO:0007669"/>
    <property type="project" value="TreeGrafter"/>
</dbReference>
<evidence type="ECO:0000256" key="2">
    <source>
        <dbReference type="ARBA" id="ARBA00022737"/>
    </source>
</evidence>
<dbReference type="GO" id="GO:0005546">
    <property type="term" value="F:phosphatidylinositol-4,5-bisphosphate binding"/>
    <property type="evidence" value="ECO:0007669"/>
    <property type="project" value="TreeGrafter"/>
</dbReference>
<evidence type="ECO:0000313" key="8">
    <source>
        <dbReference type="Proteomes" id="UP000728185"/>
    </source>
</evidence>
<dbReference type="EMBL" id="LUCM01008569">
    <property type="protein sequence ID" value="KAA0188190.1"/>
    <property type="molecule type" value="Genomic_DNA"/>
</dbReference>
<evidence type="ECO:0000259" key="5">
    <source>
        <dbReference type="PROSITE" id="PS50003"/>
    </source>
</evidence>
<dbReference type="Gene3D" id="1.20.900.10">
    <property type="entry name" value="Dbl homology (DH) domain"/>
    <property type="match status" value="1"/>
</dbReference>
<dbReference type="SUPFAM" id="SSF50729">
    <property type="entry name" value="PH domain-like"/>
    <property type="match status" value="1"/>
</dbReference>
<dbReference type="SMART" id="SM00262">
    <property type="entry name" value="GEL"/>
    <property type="match status" value="6"/>
</dbReference>
<evidence type="ECO:0000259" key="6">
    <source>
        <dbReference type="PROSITE" id="PS50010"/>
    </source>
</evidence>
<feature type="coiled-coil region" evidence="3">
    <location>
        <begin position="1467"/>
        <end position="1494"/>
    </location>
</feature>
<dbReference type="InterPro" id="IPR029006">
    <property type="entry name" value="ADF-H/Gelsolin-like_dom_sf"/>
</dbReference>
<dbReference type="InterPro" id="IPR032675">
    <property type="entry name" value="LRR_dom_sf"/>
</dbReference>
<dbReference type="CDD" id="cd11291">
    <property type="entry name" value="gelsolin_S6_like"/>
    <property type="match status" value="1"/>
</dbReference>
<dbReference type="PROSITE" id="PS50010">
    <property type="entry name" value="DH_2"/>
    <property type="match status" value="1"/>
</dbReference>
<dbReference type="GO" id="GO:0051015">
    <property type="term" value="F:actin filament binding"/>
    <property type="evidence" value="ECO:0007669"/>
    <property type="project" value="InterPro"/>
</dbReference>
<dbReference type="InterPro" id="IPR000219">
    <property type="entry name" value="DH_dom"/>
</dbReference>
<feature type="region of interest" description="Disordered" evidence="4">
    <location>
        <begin position="1744"/>
        <end position="1787"/>
    </location>
</feature>
<protein>
    <submittedName>
        <fullName evidence="7">Protein flightless-1</fullName>
    </submittedName>
</protein>
<feature type="region of interest" description="Disordered" evidence="4">
    <location>
        <begin position="1430"/>
        <end position="1462"/>
    </location>
</feature>
<feature type="region of interest" description="Disordered" evidence="4">
    <location>
        <begin position="457"/>
        <end position="476"/>
    </location>
</feature>
<proteinExistence type="predicted"/>
<keyword evidence="1" id="KW-0433">Leucine-rich repeat</keyword>
<evidence type="ECO:0000256" key="3">
    <source>
        <dbReference type="SAM" id="Coils"/>
    </source>
</evidence>
<dbReference type="SMART" id="SM00325">
    <property type="entry name" value="RhoGEF"/>
    <property type="match status" value="1"/>
</dbReference>
<dbReference type="SUPFAM" id="SSF48065">
    <property type="entry name" value="DBL homology domain (DH-domain)"/>
    <property type="match status" value="1"/>
</dbReference>
<dbReference type="PROSITE" id="PS51450">
    <property type="entry name" value="LRR"/>
    <property type="match status" value="1"/>
</dbReference>
<feature type="compositionally biased region" description="Low complexity" evidence="4">
    <location>
        <begin position="1761"/>
        <end position="1773"/>
    </location>
</feature>
<dbReference type="GO" id="GO:0005737">
    <property type="term" value="C:cytoplasm"/>
    <property type="evidence" value="ECO:0007669"/>
    <property type="project" value="TreeGrafter"/>
</dbReference>
<dbReference type="Proteomes" id="UP000728185">
    <property type="component" value="Unassembled WGS sequence"/>
</dbReference>
<evidence type="ECO:0000256" key="1">
    <source>
        <dbReference type="ARBA" id="ARBA00022614"/>
    </source>
</evidence>
<dbReference type="Pfam" id="PF22697">
    <property type="entry name" value="SOS1_NGEF_PH"/>
    <property type="match status" value="1"/>
</dbReference>
<dbReference type="Pfam" id="PF14712">
    <property type="entry name" value="Snapin_Pallidin"/>
    <property type="match status" value="1"/>
</dbReference>
<feature type="compositionally biased region" description="Pro residues" evidence="4">
    <location>
        <begin position="1774"/>
        <end position="1785"/>
    </location>
</feature>
<dbReference type="Pfam" id="PF13855">
    <property type="entry name" value="LRR_8"/>
    <property type="match status" value="1"/>
</dbReference>
<dbReference type="GO" id="GO:0015629">
    <property type="term" value="C:actin cytoskeleton"/>
    <property type="evidence" value="ECO:0007669"/>
    <property type="project" value="TreeGrafter"/>
</dbReference>
<dbReference type="Gene3D" id="3.40.20.10">
    <property type="entry name" value="Severin"/>
    <property type="match status" value="6"/>
</dbReference>
<dbReference type="GO" id="GO:0030239">
    <property type="term" value="P:myofibril assembly"/>
    <property type="evidence" value="ECO:0007669"/>
    <property type="project" value="TreeGrafter"/>
</dbReference>
<dbReference type="InterPro" id="IPR003591">
    <property type="entry name" value="Leu-rich_rpt_typical-subtyp"/>
</dbReference>
<dbReference type="SUPFAM" id="SSF55753">
    <property type="entry name" value="Actin depolymerizing proteins"/>
    <property type="match status" value="6"/>
</dbReference>
<dbReference type="InterPro" id="IPR055251">
    <property type="entry name" value="SOS1_NGEF_PH"/>
</dbReference>
<organism evidence="7 8">
    <name type="scientific">Fasciolopsis buskii</name>
    <dbReference type="NCBI Taxonomy" id="27845"/>
    <lineage>
        <taxon>Eukaryota</taxon>
        <taxon>Metazoa</taxon>
        <taxon>Spiralia</taxon>
        <taxon>Lophotrochozoa</taxon>
        <taxon>Platyhelminthes</taxon>
        <taxon>Trematoda</taxon>
        <taxon>Digenea</taxon>
        <taxon>Plagiorchiida</taxon>
        <taxon>Echinostomata</taxon>
        <taxon>Echinostomatoidea</taxon>
        <taxon>Fasciolidae</taxon>
        <taxon>Fasciolopsis</taxon>
    </lineage>
</organism>
<sequence length="2427" mass="275075">MHRFPQRFEQFRDRVTVLCERAQELITQLEQISSPVPEVQLQVYQVNPSYSPSLLTKWKRQRRKLLDAIDHCEADGLQLRQTFRDGSHSPGTLKSDETNVQTEASSWAHADVNFDLPADRVFHVINLEHTLVKLTEKRSMFTQAWRQFTKRAGVVKLMADIEHRFIELEPLVGMWGNLLESASDYLQCSRSTGVGRQQLTHISMRSHQSASTSLLNSVPRSSSMDDGSSFESVADFNETSTEEMYLEDLRALVNRLTEAEQFGSRLLPDLLALSKTATWIVDYFQTEQINTSLSPEVAGIEALTRFSFNLDSDSDPLELVDSPSPVGTVGSLLSTLKLPTIQLPHSAKRWTPMFDQLLLLAQTKLPNSVDQLNRLLQLYSEMNKARSWIRRGIELITPVTSSDSFNSWSLDQCHEKLGELTTYYALREEGNLRALTDPKFFHQRFSDIVTADLRTSSDASDSRSHHHSPSHSFSSASGADALVRCKSSESVTSPANRFRLAWEELVETERSYVMFLQAVYDVLWLQNDVDSDLVNSSASARPSLGPSAAPSFMRENQGWLLANWPELLCFHRSYLLPALERTNLNAIKLNEWACQMAPRIIDLYSTYCSSHDSAVQIAVQLERDRVYSMWINACNELVYSREQVNAGSQAATHTSDATEPMARPVLKFSSRLITPVQRFQRYHLLIERLIRLSLTEADKKQFLTASNITFGGIHMFWRLLLAIVIRPSELGRLLLRADFTVSRDDMRVMSNQQRHVFLFTNVMLLTKFRTSATTSTPILSSNSSSLNPPNSEFVLDARERTSSNSSLVGSSPHLIVSNIANLAKTHILMSGTSGNSTGALSSNEAGPVYEVKQELLLAQIGLTPSVRADRRRFAIWTANRAQTYIFHASDSATRDRWVHSINDLLMAQLRRLRDEAMQRHGPNSDRFPPSERKPRSGNQADRSCSLPSPSSLHFSSQYVISYMVPESEQTSVSTVLCTPSSGHLVATCSSSNEAVVDSSSPDSFSQSAQLPTNHEHQKRIQDLANGLLSVLKPNLERLDRVAFDLDRSQSALIGQLSLLVEILNRIGSIHQCPVNLEPYVHRLGLYKKRILRVHSSLRHSQPVFTMTKAVIQYLRGLDLTGVHFGPDESVQTAIDGNATTRGTSRNATSATLWPTTDVLASMCRLQWLKLRDSGLTGDQLPAELAKLSQLENLSISRNTLTRLSALEDWSTLLPSLRSLNCRKNNLTDIDAIPVSIFECPNLQVVDFSCNRLTNVPKGIEKAKGLLVLNLSRNAITTVPSDVFVQCTDLMLLDLSDNQLDSLPAQLRRCGSLQQLILSNNPLRLAHLRAVSSLKQLEVGLVVEYGTAFCSIPGLCRCGRLKRLNLNSNRLLTLPDAIHYLRESLETFGVDNNPQLKFPPKPPEMQKGAGLAYYNIDFSLDAQLRQICGKPPESADTSYHAKDTASRLRRLRRRRGDGAGEGDSRCVLEGMQRIAREKEELLRKREEEAEEESKMIAVKRWQDQLNKPHLDYSGIFDEDTGSVEGLEMWEIDEFYPKRVEDDVIHGRLLDGDCYVVLQTKRTVNQTLDWVIYYWIGMNASRDKQTCAAVHAVNLRNFLGAEGRTFREEQNEESEEFLALFGGNLMILEGAHGETGFFHVEEQNVNVKMYRLFGLEKRLLIVSMPLTPLSLDPKFCYLIDGHSELFLWLGSESRLMVRTKGRLLAEKISVRERRGEASIHLEPQGRESNTFWAVITGAWTPRPLPNLVNVSESENGSGNAAGQSSATVSSQVDSSHPPPPQVTPPQNVPRDFIPVSWRLPQPILYDVRMGKGYLELPQVELPLGQLSKRALDPKHVYLLDSGGELFVWMGEKSTRFLRFAGCKLSQELTDLMPRGCFGGAESQLAAMLSTSSDLSSTTRHTFVRPAPQICSQGAENQADFISMPLVFEFDITVASANRLYCTLIKTISALKYRNSATFLANALPFDRQIFRAQFYDWEEAIAVDFTRTVESVAKRGVDMNAILEKYKPATDLRVLLTPRERALEWDEAIQLMSDWNEELVEPIGPDLIPNTALQQFIMIDGKWVPVEQQWFGHFFSQDSYIVIARYWDFDDEQSVPDPEGGASSEEADELSEEERTKTVVYFWQGREASELNWLTFNFSLRKDMETRLSTNPNENGRPLKVEFKRVRQQQEDLVFLAHFQRQLIIHSGHYRERLASDRQDKVQMYYVRANGNAISTRSIEVPPSSNFMNSYFCYIVKVPGLIFAPDRDSVEQSPPPLVWLWIGKHAHPDDRELLEKISRRIFKDPETRFEVMYEGTENELFWKCVGGKRQVDQSADFLQYGRLFRLSNDQGYFCASEKCSDFCQDDLADDDVMMLDTGNQIYLWWGKRTSDVEQKLSLQAAKLYQKHLTNTQRDRPRQMKLTAKNMEPHMFKRCFHGWGRFREPKDWSG</sequence>
<dbReference type="GO" id="GO:0051016">
    <property type="term" value="P:barbed-end actin filament capping"/>
    <property type="evidence" value="ECO:0007669"/>
    <property type="project" value="TreeGrafter"/>
</dbReference>
<dbReference type="PANTHER" id="PTHR11977">
    <property type="entry name" value="VILLIN"/>
    <property type="match status" value="1"/>
</dbReference>
<feature type="compositionally biased region" description="Polar residues" evidence="4">
    <location>
        <begin position="1746"/>
        <end position="1760"/>
    </location>
</feature>
<dbReference type="CDD" id="cd11280">
    <property type="entry name" value="gelsolin_like"/>
    <property type="match status" value="1"/>
</dbReference>
<keyword evidence="8" id="KW-1185">Reference proteome</keyword>
<dbReference type="SMART" id="SM00369">
    <property type="entry name" value="LRR_TYP"/>
    <property type="match status" value="6"/>
</dbReference>
<feature type="domain" description="DH" evidence="6">
    <location>
        <begin position="497"/>
        <end position="705"/>
    </location>
</feature>
<keyword evidence="3" id="KW-0175">Coiled coil</keyword>
<dbReference type="OrthoDB" id="20529at2759"/>
<dbReference type="GO" id="GO:0005085">
    <property type="term" value="F:guanyl-nucleotide exchange factor activity"/>
    <property type="evidence" value="ECO:0007669"/>
    <property type="project" value="InterPro"/>
</dbReference>
<accession>A0A8E0RPS2</accession>
<dbReference type="InterPro" id="IPR028119">
    <property type="entry name" value="Snapin/Pallidin/Snn1"/>
</dbReference>
<gene>
    <name evidence="7" type="ORF">FBUS_02567</name>
</gene>
<comment type="caution">
    <text evidence="7">The sequence shown here is derived from an EMBL/GenBank/DDBJ whole genome shotgun (WGS) entry which is preliminary data.</text>
</comment>
<dbReference type="Pfam" id="PF00626">
    <property type="entry name" value="Gelsolin"/>
    <property type="match status" value="4"/>
</dbReference>
<dbReference type="PANTHER" id="PTHR11977:SF51">
    <property type="entry name" value="PROTEIN FLIGHTLESS-1 HOMOLOG"/>
    <property type="match status" value="1"/>
</dbReference>
<dbReference type="Pfam" id="PF00621">
    <property type="entry name" value="RhoGEF"/>
    <property type="match status" value="1"/>
</dbReference>
<dbReference type="InterPro" id="IPR007123">
    <property type="entry name" value="Gelsolin-like_dom"/>
</dbReference>
<dbReference type="Gene3D" id="3.80.10.10">
    <property type="entry name" value="Ribonuclease Inhibitor"/>
    <property type="match status" value="1"/>
</dbReference>
<dbReference type="PROSITE" id="PS50003">
    <property type="entry name" value="PH_DOMAIN"/>
    <property type="match status" value="1"/>
</dbReference>
<dbReference type="InterPro" id="IPR007122">
    <property type="entry name" value="Villin/Gelsolin"/>
</dbReference>
<feature type="region of interest" description="Disordered" evidence="4">
    <location>
        <begin position="917"/>
        <end position="949"/>
    </location>
</feature>
<dbReference type="InterPro" id="IPR001849">
    <property type="entry name" value="PH_domain"/>
</dbReference>
<dbReference type="InterPro" id="IPR001611">
    <property type="entry name" value="Leu-rich_rpt"/>
</dbReference>